<dbReference type="RefSeq" id="WP_326565459.1">
    <property type="nucleotide sequence ID" value="NZ_CP142149.1"/>
</dbReference>
<sequence length="98" mass="11146">MGAQAGAGRRGTQLGWLLRVGHPRDRAAIELDFGGPEEAVWERCRETFYHVDTLDSGQLKRLETAFRTATRELVEHGELRAGMTMRIVETRLRVDLPR</sequence>
<accession>A0ABZ1HWE5</accession>
<protein>
    <submittedName>
        <fullName evidence="1">Uncharacterized protein</fullName>
    </submittedName>
</protein>
<name>A0ABZ1HWE5_9PSEU</name>
<dbReference type="Proteomes" id="UP001330812">
    <property type="component" value="Chromosome"/>
</dbReference>
<keyword evidence="2" id="KW-1185">Reference proteome</keyword>
<reference evidence="1 2" key="1">
    <citation type="journal article" date="2015" name="Int. J. Syst. Evol. Microbiol.">
        <title>Amycolatopsis rhabdoformis sp. nov., an actinomycete isolated from a tropical forest soil.</title>
        <authorList>
            <person name="Souza W.R."/>
            <person name="Silva R.E."/>
            <person name="Goodfellow M."/>
            <person name="Busarakam K."/>
            <person name="Figueiro F.S."/>
            <person name="Ferreira D."/>
            <person name="Rodrigues-Filho E."/>
            <person name="Moraes L.A.B."/>
            <person name="Zucchi T.D."/>
        </authorList>
    </citation>
    <scope>NUCLEOTIDE SEQUENCE [LARGE SCALE GENOMIC DNA]</scope>
    <source>
        <strain evidence="1 2">NCIMB 14900</strain>
    </source>
</reference>
<evidence type="ECO:0000313" key="1">
    <source>
        <dbReference type="EMBL" id="WSE26488.1"/>
    </source>
</evidence>
<evidence type="ECO:0000313" key="2">
    <source>
        <dbReference type="Proteomes" id="UP001330812"/>
    </source>
</evidence>
<dbReference type="EMBL" id="CP142149">
    <property type="protein sequence ID" value="WSE26488.1"/>
    <property type="molecule type" value="Genomic_DNA"/>
</dbReference>
<gene>
    <name evidence="1" type="ORF">VSH64_26795</name>
</gene>
<organism evidence="1 2">
    <name type="scientific">Amycolatopsis rhabdoformis</name>
    <dbReference type="NCBI Taxonomy" id="1448059"/>
    <lineage>
        <taxon>Bacteria</taxon>
        <taxon>Bacillati</taxon>
        <taxon>Actinomycetota</taxon>
        <taxon>Actinomycetes</taxon>
        <taxon>Pseudonocardiales</taxon>
        <taxon>Pseudonocardiaceae</taxon>
        <taxon>Amycolatopsis</taxon>
    </lineage>
</organism>
<proteinExistence type="predicted"/>